<evidence type="ECO:0000256" key="1">
    <source>
        <dbReference type="ARBA" id="ARBA00022801"/>
    </source>
</evidence>
<feature type="compositionally biased region" description="Pro residues" evidence="2">
    <location>
        <begin position="1"/>
        <end position="14"/>
    </location>
</feature>
<evidence type="ECO:0000313" key="3">
    <source>
        <dbReference type="EMBL" id="MFC4728252.1"/>
    </source>
</evidence>
<comment type="caution">
    <text evidence="3">The sequence shown here is derived from an EMBL/GenBank/DDBJ whole genome shotgun (WGS) entry which is preliminary data.</text>
</comment>
<dbReference type="NCBIfam" id="NF010200">
    <property type="entry name" value="PRK13674.1-1"/>
    <property type="match status" value="1"/>
</dbReference>
<dbReference type="EC" id="3.5.4.16" evidence="3"/>
<dbReference type="InterPro" id="IPR003801">
    <property type="entry name" value="GTP_cyclohydrolase_FolE2/MptA"/>
</dbReference>
<dbReference type="PANTHER" id="PTHR36445">
    <property type="entry name" value="GTP CYCLOHYDROLASE MPTA"/>
    <property type="match status" value="1"/>
</dbReference>
<dbReference type="GO" id="GO:0003934">
    <property type="term" value="F:GTP cyclohydrolase I activity"/>
    <property type="evidence" value="ECO:0007669"/>
    <property type="project" value="UniProtKB-EC"/>
</dbReference>
<name>A0ABV9NIU4_9GAMM</name>
<dbReference type="Pfam" id="PF02649">
    <property type="entry name" value="GCHY-1"/>
    <property type="match status" value="1"/>
</dbReference>
<accession>A0ABV9NIU4</accession>
<evidence type="ECO:0000313" key="4">
    <source>
        <dbReference type="Proteomes" id="UP001595892"/>
    </source>
</evidence>
<reference evidence="4" key="1">
    <citation type="journal article" date="2019" name="Int. J. Syst. Evol. Microbiol.">
        <title>The Global Catalogue of Microorganisms (GCM) 10K type strain sequencing project: providing services to taxonomists for standard genome sequencing and annotation.</title>
        <authorList>
            <consortium name="The Broad Institute Genomics Platform"/>
            <consortium name="The Broad Institute Genome Sequencing Center for Infectious Disease"/>
            <person name="Wu L."/>
            <person name="Ma J."/>
        </authorList>
    </citation>
    <scope>NUCLEOTIDE SEQUENCE [LARGE SCALE GENOMIC DNA]</scope>
    <source>
        <strain evidence="4">CGMCC 1.13574</strain>
    </source>
</reference>
<dbReference type="EMBL" id="JBHSGG010000024">
    <property type="protein sequence ID" value="MFC4728252.1"/>
    <property type="molecule type" value="Genomic_DNA"/>
</dbReference>
<protein>
    <submittedName>
        <fullName evidence="3">GTP cyclohydrolase FolE2</fullName>
        <ecNumber evidence="3">3.5.4.16</ecNumber>
    </submittedName>
</protein>
<feature type="region of interest" description="Disordered" evidence="2">
    <location>
        <begin position="1"/>
        <end position="20"/>
    </location>
</feature>
<organism evidence="3 4">
    <name type="scientific">Coralloluteibacterium thermophilum</name>
    <dbReference type="NCBI Taxonomy" id="2707049"/>
    <lineage>
        <taxon>Bacteria</taxon>
        <taxon>Pseudomonadati</taxon>
        <taxon>Pseudomonadota</taxon>
        <taxon>Gammaproteobacteria</taxon>
        <taxon>Lysobacterales</taxon>
        <taxon>Lysobacteraceae</taxon>
        <taxon>Coralloluteibacterium</taxon>
    </lineage>
</organism>
<gene>
    <name evidence="3" type="primary">folE2</name>
    <name evidence="3" type="ORF">ACFO3Q_08730</name>
</gene>
<sequence>MDHPVPDPGFPGPALPDVARTTPAPHRVALDWVGMSRIEVPLRFGAADGGGHGVASVDLMVDLPDPDCRGIHMSRLYRLLTEATDAAAWTPAWLLDLLRRCVDSHADCGTRHARLAAHSTWMTTRRALETPGLAGWRAYPVRLGATWVERAPVAWLEVEVAYASTCPCSAALSRAALRDAFLARFGDRGDLPVEDAARWLSEHGSIATPHSQRSVARVRVPVDPGAPAFGIPALAARIEDALGTPVQAAVKRADEQAFARRNGGNLMYVEDAARRIRSALREACPGASVHVRHQESLHPHDAVALVADAV</sequence>
<keyword evidence="1 3" id="KW-0378">Hydrolase</keyword>
<dbReference type="Proteomes" id="UP001595892">
    <property type="component" value="Unassembled WGS sequence"/>
</dbReference>
<dbReference type="RefSeq" id="WP_377004280.1">
    <property type="nucleotide sequence ID" value="NZ_JBHSGG010000024.1"/>
</dbReference>
<evidence type="ECO:0000256" key="2">
    <source>
        <dbReference type="SAM" id="MobiDB-lite"/>
    </source>
</evidence>
<proteinExistence type="predicted"/>
<dbReference type="Gene3D" id="3.10.270.10">
    <property type="entry name" value="Urate Oxidase"/>
    <property type="match status" value="1"/>
</dbReference>
<keyword evidence="4" id="KW-1185">Reference proteome</keyword>
<dbReference type="PANTHER" id="PTHR36445:SF1">
    <property type="entry name" value="GTP CYCLOHYDROLASE MPTA"/>
    <property type="match status" value="1"/>
</dbReference>